<dbReference type="InterPro" id="IPR023213">
    <property type="entry name" value="CAT-like_dom_sf"/>
</dbReference>
<dbReference type="PATRIC" id="fig|43658.5.peg.3821"/>
<dbReference type="InterPro" id="IPR006162">
    <property type="entry name" value="Ppantetheine_attach_site"/>
</dbReference>
<dbReference type="Gene3D" id="3.30.559.10">
    <property type="entry name" value="Chloramphenicol acetyltransferase-like domain"/>
    <property type="match status" value="1"/>
</dbReference>
<dbReference type="RefSeq" id="WP_046006385.1">
    <property type="nucleotide sequence ID" value="NZ_JXYA01000045.1"/>
</dbReference>
<dbReference type="NCBIfam" id="TIGR01733">
    <property type="entry name" value="AA-adenyl-dom"/>
    <property type="match status" value="1"/>
</dbReference>
<dbReference type="Gene3D" id="1.10.1200.10">
    <property type="entry name" value="ACP-like"/>
    <property type="match status" value="1"/>
</dbReference>
<dbReference type="InterPro" id="IPR045851">
    <property type="entry name" value="AMP-bd_C_sf"/>
</dbReference>
<feature type="domain" description="Carrier" evidence="4">
    <location>
        <begin position="1054"/>
        <end position="1131"/>
    </location>
</feature>
<dbReference type="Gene3D" id="3.30.300.30">
    <property type="match status" value="1"/>
</dbReference>
<dbReference type="SUPFAM" id="SSF56801">
    <property type="entry name" value="Acetyl-CoA synthetase-like"/>
    <property type="match status" value="1"/>
</dbReference>
<evidence type="ECO:0000313" key="6">
    <source>
        <dbReference type="Proteomes" id="UP000033452"/>
    </source>
</evidence>
<dbReference type="PANTHER" id="PTHR45527:SF1">
    <property type="entry name" value="FATTY ACID SYNTHASE"/>
    <property type="match status" value="1"/>
</dbReference>
<dbReference type="Pfam" id="PF00501">
    <property type="entry name" value="AMP-binding"/>
    <property type="match status" value="1"/>
</dbReference>
<dbReference type="InterPro" id="IPR009081">
    <property type="entry name" value="PP-bd_ACP"/>
</dbReference>
<dbReference type="InterPro" id="IPR041464">
    <property type="entry name" value="TubC_N"/>
</dbReference>
<evidence type="ECO:0000256" key="1">
    <source>
        <dbReference type="ARBA" id="ARBA00001957"/>
    </source>
</evidence>
<comment type="caution">
    <text evidence="5">The sequence shown here is derived from an EMBL/GenBank/DDBJ whole genome shotgun (WGS) entry which is preliminary data.</text>
</comment>
<keyword evidence="6" id="KW-1185">Reference proteome</keyword>
<proteinExistence type="predicted"/>
<keyword evidence="2" id="KW-0596">Phosphopantetheine</keyword>
<dbReference type="CDD" id="cd19531">
    <property type="entry name" value="LCL_NRPS-like"/>
    <property type="match status" value="1"/>
</dbReference>
<dbReference type="Pfam" id="PF00550">
    <property type="entry name" value="PP-binding"/>
    <property type="match status" value="1"/>
</dbReference>
<organism evidence="5 6">
    <name type="scientific">Pseudoalteromonas rubra</name>
    <dbReference type="NCBI Taxonomy" id="43658"/>
    <lineage>
        <taxon>Bacteria</taxon>
        <taxon>Pseudomonadati</taxon>
        <taxon>Pseudomonadota</taxon>
        <taxon>Gammaproteobacteria</taxon>
        <taxon>Alteromonadales</taxon>
        <taxon>Pseudoalteromonadaceae</taxon>
        <taxon>Pseudoalteromonas</taxon>
    </lineage>
</organism>
<dbReference type="Gene3D" id="1.10.10.1830">
    <property type="entry name" value="Non-ribosomal peptide synthase, adenylation domain"/>
    <property type="match status" value="1"/>
</dbReference>
<dbReference type="Pfam" id="PF13193">
    <property type="entry name" value="AMP-binding_C"/>
    <property type="match status" value="1"/>
</dbReference>
<dbReference type="PROSITE" id="PS00455">
    <property type="entry name" value="AMP_BINDING"/>
    <property type="match status" value="1"/>
</dbReference>
<dbReference type="GO" id="GO:0031177">
    <property type="term" value="F:phosphopantetheine binding"/>
    <property type="evidence" value="ECO:0007669"/>
    <property type="project" value="TreeGrafter"/>
</dbReference>
<name>A0A0F4QJ81_9GAMM</name>
<dbReference type="InterPro" id="IPR036736">
    <property type="entry name" value="ACP-like_sf"/>
</dbReference>
<protein>
    <recommendedName>
        <fullName evidence="4">Carrier domain-containing protein</fullName>
    </recommendedName>
</protein>
<gene>
    <name evidence="5" type="ORF">TW77_18090</name>
</gene>
<dbReference type="GO" id="GO:0003824">
    <property type="term" value="F:catalytic activity"/>
    <property type="evidence" value="ECO:0007669"/>
    <property type="project" value="InterPro"/>
</dbReference>
<sequence>MNINGLLELCADSGIFLYTENGELNFEMTSEVFPEELKNKVIENKSAIIEFLSDKASYEKEENTIASAYLNEQGEHPLAYSQQRLWLIDRISGSSEQYNSPSVTRIKGQFDLVVAEQAINAIIERHLPLRAVFSETEEGVHQTFQKEVSFKIQTVDLSKLSPLEQANELSSQVESETLKPFNLGQDLLIRAVWFQVASDEGLLVFNIHHIAADAWSVPILNREFIQFYSEIKEAGMLIAPKLEINYLDFIYWQQKQVSNGQFDSQLQYWQKQLNALPLEHSLKFDSERPPQTTFCGGSVSFSLDALQSELFCRVAHEHNVSHFMLAHALFSLFISIKGESDDIVVGTPVANRYQQGVNDLIGFFTNTLVLRVSTEKNIPFSQWLSEIKHINLDAQSNQDLPFDVLVDELNPVRSPNYSPLFQIMLTSNSTEENEANLPDLIFSPESLDNKTSKFDLLLDFRESQGSISFNFEYNSTLFDASTIACYAEQFKLLCNKVLENTDSPIHAFDLLCDGDKSFLIDDMNNVKKNHDGQKLIHQYFEDFAEKAPHRLALQYLENKYSYQEINHRANKLAHFLKSKGAAPDKIVGLLLDRRVDTVVSILAVLKTGAAYTPLDVNLPSERIAYMIEDSSASLVISASKFTAHAYLNNVDLVILDNVDCAREISLCSCQNIEPTQPLDIHSPVVMIYTSGSTGRPKGVTESHIAITNLVLGQFQGSEAGSIPRTMMFAPFSFDASVHEMVTTWLDGGALVLAGQQVKDNLIELPEFMASNDINRAFIPPSVINLVFDIAYDKGVDLSAFKFAVVAGEVLKIGNSTRRFLIEHPDFELWNHYGPSETHVLTEYRVKNQDNEEMPPIGKMIPNMNGYILDRHGRLVPFGEPGILFVSGPAVGPGYHMNPEITRQRYIDNPFKTEDGFNTLYNTGDRVRYNKQGDMLFLGRADSQLKIRGLRIEPSEIEYQLQSMSTVSKAVVTDKELDSGEKVLIAFVQLNADERETKVENDSIDACFDHLKNTLPSYMIPNRISVVEHWPLNNNGKIDRQKLRDIHQSTEVNEALVTETENKLASLWSRLLSLPVESLGGTSDFFAIGGNSLLAVRLLSAIQECFSIETNVQIIFSCPKLKDLAAHIEVLMAYQSESINAEDVQSEGWL</sequence>
<dbReference type="InterPro" id="IPR020845">
    <property type="entry name" value="AMP-binding_CS"/>
</dbReference>
<dbReference type="OrthoDB" id="9757559at2"/>
<dbReference type="InterPro" id="IPR000873">
    <property type="entry name" value="AMP-dep_synth/lig_dom"/>
</dbReference>
<dbReference type="Pfam" id="PF18563">
    <property type="entry name" value="TubC_N"/>
    <property type="match status" value="1"/>
</dbReference>
<dbReference type="Gene3D" id="2.30.38.10">
    <property type="entry name" value="Luciferase, Domain 3"/>
    <property type="match status" value="1"/>
</dbReference>
<dbReference type="GO" id="GO:0005829">
    <property type="term" value="C:cytosol"/>
    <property type="evidence" value="ECO:0007669"/>
    <property type="project" value="TreeGrafter"/>
</dbReference>
<dbReference type="InterPro" id="IPR025110">
    <property type="entry name" value="AMP-bd_C"/>
</dbReference>
<evidence type="ECO:0000313" key="5">
    <source>
        <dbReference type="EMBL" id="KJZ06717.1"/>
    </source>
</evidence>
<dbReference type="Gene3D" id="3.30.559.30">
    <property type="entry name" value="Nonribosomal peptide synthetase, condensation domain"/>
    <property type="match status" value="1"/>
</dbReference>
<evidence type="ECO:0000256" key="3">
    <source>
        <dbReference type="ARBA" id="ARBA00022553"/>
    </source>
</evidence>
<dbReference type="FunFam" id="3.40.50.980:FF:000001">
    <property type="entry name" value="Non-ribosomal peptide synthetase"/>
    <property type="match status" value="1"/>
</dbReference>
<dbReference type="PANTHER" id="PTHR45527">
    <property type="entry name" value="NONRIBOSOMAL PEPTIDE SYNTHETASE"/>
    <property type="match status" value="1"/>
</dbReference>
<reference evidence="5 6" key="1">
    <citation type="journal article" date="2015" name="BMC Genomics">
        <title>Genome mining reveals unlocked bioactive potential of marine Gram-negative bacteria.</title>
        <authorList>
            <person name="Machado H."/>
            <person name="Sonnenschein E.C."/>
            <person name="Melchiorsen J."/>
            <person name="Gram L."/>
        </authorList>
    </citation>
    <scope>NUCLEOTIDE SEQUENCE [LARGE SCALE GENOMIC DNA]</scope>
    <source>
        <strain evidence="5 6">S2471</strain>
    </source>
</reference>
<dbReference type="InterPro" id="IPR010071">
    <property type="entry name" value="AA_adenyl_dom"/>
</dbReference>
<accession>A0A0F4QJ81</accession>
<dbReference type="PROSITE" id="PS50075">
    <property type="entry name" value="CARRIER"/>
    <property type="match status" value="1"/>
</dbReference>
<dbReference type="InterPro" id="IPR001242">
    <property type="entry name" value="Condensation_dom"/>
</dbReference>
<comment type="cofactor">
    <cofactor evidence="1">
        <name>pantetheine 4'-phosphate</name>
        <dbReference type="ChEBI" id="CHEBI:47942"/>
    </cofactor>
</comment>
<evidence type="ECO:0000259" key="4">
    <source>
        <dbReference type="PROSITE" id="PS50075"/>
    </source>
</evidence>
<keyword evidence="3" id="KW-0597">Phosphoprotein</keyword>
<dbReference type="GO" id="GO:0043041">
    <property type="term" value="P:amino acid activation for nonribosomal peptide biosynthetic process"/>
    <property type="evidence" value="ECO:0007669"/>
    <property type="project" value="TreeGrafter"/>
</dbReference>
<dbReference type="InterPro" id="IPR044894">
    <property type="entry name" value="TubC_N_sf"/>
</dbReference>
<dbReference type="CDD" id="cd05930">
    <property type="entry name" value="A_NRPS"/>
    <property type="match status" value="1"/>
</dbReference>
<dbReference type="Proteomes" id="UP000033452">
    <property type="component" value="Unassembled WGS sequence"/>
</dbReference>
<dbReference type="EMBL" id="JXYA01000045">
    <property type="protein sequence ID" value="KJZ06717.1"/>
    <property type="molecule type" value="Genomic_DNA"/>
</dbReference>
<dbReference type="SUPFAM" id="SSF52777">
    <property type="entry name" value="CoA-dependent acyltransferases"/>
    <property type="match status" value="2"/>
</dbReference>
<dbReference type="Gene3D" id="3.40.50.980">
    <property type="match status" value="2"/>
</dbReference>
<dbReference type="PROSITE" id="PS00012">
    <property type="entry name" value="PHOSPHOPANTETHEINE"/>
    <property type="match status" value="1"/>
</dbReference>
<dbReference type="AlphaFoldDB" id="A0A0F4QJ81"/>
<dbReference type="SUPFAM" id="SSF47336">
    <property type="entry name" value="ACP-like"/>
    <property type="match status" value="1"/>
</dbReference>
<evidence type="ECO:0000256" key="2">
    <source>
        <dbReference type="ARBA" id="ARBA00022450"/>
    </source>
</evidence>
<dbReference type="GO" id="GO:0044550">
    <property type="term" value="P:secondary metabolite biosynthetic process"/>
    <property type="evidence" value="ECO:0007669"/>
    <property type="project" value="TreeGrafter"/>
</dbReference>
<dbReference type="Pfam" id="PF00668">
    <property type="entry name" value="Condensation"/>
    <property type="match status" value="1"/>
</dbReference>